<keyword evidence="1" id="KW-0802">TPR repeat</keyword>
<evidence type="ECO:0000313" key="2">
    <source>
        <dbReference type="EMBL" id="KXK61895.1"/>
    </source>
</evidence>
<accession>A0A136PU42</accession>
<evidence type="ECO:0000313" key="3">
    <source>
        <dbReference type="Proteomes" id="UP000070620"/>
    </source>
</evidence>
<dbReference type="OrthoDB" id="9799122at2"/>
<sequence length="132" mass="14744">MDFLAEYRRATMFFEAGDAGGAARLLEPIVAAEPENSSVRQLLARAYFQSAQLNRAEEQLRELVDRDPSDHYAHHVLGRTLERLNRPVDALRHLRIAAAMHGTNTDYTTALRRVESRVGGGANGSTMRRHAS</sequence>
<dbReference type="Gene3D" id="1.25.40.10">
    <property type="entry name" value="Tetratricopeptide repeat domain"/>
    <property type="match status" value="1"/>
</dbReference>
<dbReference type="RefSeq" id="WP_067363847.1">
    <property type="nucleotide sequence ID" value="NZ_JBIUBN010000001.1"/>
</dbReference>
<feature type="repeat" description="TPR" evidence="1">
    <location>
        <begin position="37"/>
        <end position="70"/>
    </location>
</feature>
<reference evidence="2 3" key="1">
    <citation type="submission" date="2016-01" db="EMBL/GenBank/DDBJ databases">
        <title>Whole genome sequence and analysis of Micromonospora rosaria DSM 803, which can produce antibacterial substance rosamicin.</title>
        <authorList>
            <person name="Yang H."/>
            <person name="He X."/>
            <person name="Zhu D."/>
        </authorList>
    </citation>
    <scope>NUCLEOTIDE SEQUENCE [LARGE SCALE GENOMIC DNA]</scope>
    <source>
        <strain evidence="2 3">DSM 803</strain>
    </source>
</reference>
<dbReference type="Proteomes" id="UP000070620">
    <property type="component" value="Unassembled WGS sequence"/>
</dbReference>
<dbReference type="PROSITE" id="PS50005">
    <property type="entry name" value="TPR"/>
    <property type="match status" value="1"/>
</dbReference>
<comment type="caution">
    <text evidence="2">The sequence shown here is derived from an EMBL/GenBank/DDBJ whole genome shotgun (WGS) entry which is preliminary data.</text>
</comment>
<dbReference type="InterPro" id="IPR011990">
    <property type="entry name" value="TPR-like_helical_dom_sf"/>
</dbReference>
<protein>
    <submittedName>
        <fullName evidence="2">Uncharacterized protein</fullName>
    </submittedName>
</protein>
<dbReference type="AlphaFoldDB" id="A0A136PU42"/>
<dbReference type="SUPFAM" id="SSF48452">
    <property type="entry name" value="TPR-like"/>
    <property type="match status" value="1"/>
</dbReference>
<keyword evidence="3" id="KW-1185">Reference proteome</keyword>
<dbReference type="InterPro" id="IPR019734">
    <property type="entry name" value="TPR_rpt"/>
</dbReference>
<organism evidence="2 3">
    <name type="scientific">Micromonospora rosaria</name>
    <dbReference type="NCBI Taxonomy" id="47874"/>
    <lineage>
        <taxon>Bacteria</taxon>
        <taxon>Bacillati</taxon>
        <taxon>Actinomycetota</taxon>
        <taxon>Actinomycetes</taxon>
        <taxon>Micromonosporales</taxon>
        <taxon>Micromonosporaceae</taxon>
        <taxon>Micromonospora</taxon>
    </lineage>
</organism>
<gene>
    <name evidence="2" type="ORF">AWW66_11190</name>
</gene>
<dbReference type="Pfam" id="PF14559">
    <property type="entry name" value="TPR_19"/>
    <property type="match status" value="1"/>
</dbReference>
<evidence type="ECO:0000256" key="1">
    <source>
        <dbReference type="PROSITE-ProRule" id="PRU00339"/>
    </source>
</evidence>
<proteinExistence type="predicted"/>
<dbReference type="EMBL" id="LRQV01000030">
    <property type="protein sequence ID" value="KXK61895.1"/>
    <property type="molecule type" value="Genomic_DNA"/>
</dbReference>
<name>A0A136PU42_9ACTN</name>